<dbReference type="InterPro" id="IPR001478">
    <property type="entry name" value="PDZ"/>
</dbReference>
<feature type="region of interest" description="Disordered" evidence="3">
    <location>
        <begin position="632"/>
        <end position="739"/>
    </location>
</feature>
<dbReference type="AlphaFoldDB" id="A0AAE0SC29"/>
<proteinExistence type="predicted"/>
<dbReference type="GO" id="GO:0005737">
    <property type="term" value="C:cytoplasm"/>
    <property type="evidence" value="ECO:0007669"/>
    <property type="project" value="TreeGrafter"/>
</dbReference>
<dbReference type="PANTHER" id="PTHR23348:SF16">
    <property type="entry name" value="LEUCINE RICH REPEAT FAMILY PROTEIN"/>
    <property type="match status" value="1"/>
</dbReference>
<feature type="compositionally biased region" description="Basic and acidic residues" evidence="3">
    <location>
        <begin position="712"/>
        <end position="728"/>
    </location>
</feature>
<evidence type="ECO:0000256" key="3">
    <source>
        <dbReference type="SAM" id="MobiDB-lite"/>
    </source>
</evidence>
<feature type="compositionally biased region" description="Basic and acidic residues" evidence="3">
    <location>
        <begin position="659"/>
        <end position="669"/>
    </location>
</feature>
<dbReference type="GO" id="GO:0043484">
    <property type="term" value="P:regulation of RNA splicing"/>
    <property type="evidence" value="ECO:0007669"/>
    <property type="project" value="TreeGrafter"/>
</dbReference>
<dbReference type="Proteomes" id="UP001195483">
    <property type="component" value="Unassembled WGS sequence"/>
</dbReference>
<reference evidence="7" key="1">
    <citation type="journal article" date="2021" name="Genome Biol. Evol.">
        <title>A High-Quality Reference Genome for a Parasitic Bivalve with Doubly Uniparental Inheritance (Bivalvia: Unionida).</title>
        <authorList>
            <person name="Smith C.H."/>
        </authorList>
    </citation>
    <scope>NUCLEOTIDE SEQUENCE</scope>
    <source>
        <strain evidence="7">CHS0354</strain>
    </source>
</reference>
<feature type="signal peptide" evidence="5">
    <location>
        <begin position="1"/>
        <end position="20"/>
    </location>
</feature>
<feature type="compositionally biased region" description="Low complexity" evidence="3">
    <location>
        <begin position="939"/>
        <end position="955"/>
    </location>
</feature>
<dbReference type="InterPro" id="IPR036034">
    <property type="entry name" value="PDZ_sf"/>
</dbReference>
<evidence type="ECO:0000313" key="8">
    <source>
        <dbReference type="Proteomes" id="UP001195483"/>
    </source>
</evidence>
<evidence type="ECO:0000259" key="6">
    <source>
        <dbReference type="PROSITE" id="PS50106"/>
    </source>
</evidence>
<sequence>MICVFCVLTISLYLIIPTVAAEANCPDVTVIVVVSVFVTLAVVLIVLGIIGVLIYKRRRDILRTSRAKTLGNGNDETEFAYSNPAFGVNESPKRDAEEGIGGYVHCREASPLQTIKSPSKSPETKDAGKTWMSLPKADFPGPGLNRSGSIGSLDRNYLTGDPEVTSVWLHSQDFIGLGFNIAGSMRDGIFVSQVHNRGPAVESGKFRVGDRIVSVTVSFENMVYEDALTILSYASPYPVQVTLQKEKQVSKGRRVSDSSPNLKHPLYRSQSVDTLIRLGKENILHPKRCLSESGNVKKESPEASKRLSKTAFENDFIPELSEENGSPSKGNNDVFIKPITPEIKIRKPVAPDTTVYKTKNEKAQSLFENRATVDAGIPNATVDLSSTWDTDDTKIKKEIQHKRDTVAEDAVDFANVFDQLTEQDKLDVIRISYIDPNDRSNHENSIIIHSSVPQAESSPIYVDEEPKSPPSKPERKKKKGSSSSTQSLSDFGMPPDIPDTAPPTEALVDDAIEPEIVEVTLSPPSTFEDKIQEEKITPRIQTRAKINYSNQIDFETVVMESIVNDHEILDTSMSLADDFSSTLTDTSAFDDTTLVQSPFPEPVEEEEIAAKQSHRDTFEAPMHWFMFPSDQKVSEKTVDESNDEINESDSDASFASSSTDKEGESKNDQYEVPMPQLPFPQQHGVSETIADESDHESKESDSDASFASSSSDEDKGENKNYHDGKEQESNSEYGKLPPLDMNLNFDTDFFKEKFPSRNAKEKQRGLSYDISVDEFNAMEENALKLNAKTEKPKGGIAFEIRDDIISGIPQTVTTHNLHRTSSNDIVSMKKESSGDKVNHWSTSFKNDVKKPEDVTVGDLSGTRLVKSGSFSDIPQNDSVNDWTKKQDFDMGDEVIEQHHRDETIFNGNQLKLKKLQKATLFKARDNLVDISDSDLQCKSVSSMSSSSEDNSPTPSNQYTSNGQDDGLGTSPESSPIKVTPSSESKVDLITNVQKIGHDAFTITVNASNDDEDHC</sequence>
<dbReference type="GO" id="GO:0005634">
    <property type="term" value="C:nucleus"/>
    <property type="evidence" value="ECO:0007669"/>
    <property type="project" value="UniProtKB-SubCell"/>
</dbReference>
<feature type="chain" id="PRO_5041935101" description="PDZ domain-containing protein" evidence="5">
    <location>
        <begin position="21"/>
        <end position="1014"/>
    </location>
</feature>
<dbReference type="SMART" id="SM00228">
    <property type="entry name" value="PDZ"/>
    <property type="match status" value="1"/>
</dbReference>
<dbReference type="InterPro" id="IPR052082">
    <property type="entry name" value="Myelin_sheath_structural"/>
</dbReference>
<dbReference type="Gene3D" id="2.30.42.10">
    <property type="match status" value="1"/>
</dbReference>
<dbReference type="SUPFAM" id="SSF50156">
    <property type="entry name" value="PDZ domain-like"/>
    <property type="match status" value="1"/>
</dbReference>
<dbReference type="PANTHER" id="PTHR23348">
    <property type="entry name" value="PERIAXIN/AHNAK"/>
    <property type="match status" value="1"/>
</dbReference>
<comment type="caution">
    <text evidence="7">The sequence shown here is derived from an EMBL/GenBank/DDBJ whole genome shotgun (WGS) entry which is preliminary data.</text>
</comment>
<name>A0AAE0SC29_9BIVA</name>
<feature type="compositionally biased region" description="Acidic residues" evidence="3">
    <location>
        <begin position="640"/>
        <end position="650"/>
    </location>
</feature>
<protein>
    <recommendedName>
        <fullName evidence="6">PDZ domain-containing protein</fullName>
    </recommendedName>
</protein>
<reference evidence="7" key="2">
    <citation type="journal article" date="2021" name="Genome Biol. Evol.">
        <title>Developing a high-quality reference genome for a parasitic bivalve with doubly uniparental inheritance (Bivalvia: Unionida).</title>
        <authorList>
            <person name="Smith C.H."/>
        </authorList>
    </citation>
    <scope>NUCLEOTIDE SEQUENCE</scope>
    <source>
        <strain evidence="7">CHS0354</strain>
        <tissue evidence="7">Mantle</tissue>
    </source>
</reference>
<keyword evidence="4" id="KW-1133">Transmembrane helix</keyword>
<evidence type="ECO:0000313" key="7">
    <source>
        <dbReference type="EMBL" id="KAK3589077.1"/>
    </source>
</evidence>
<dbReference type="Pfam" id="PF00595">
    <property type="entry name" value="PDZ"/>
    <property type="match status" value="1"/>
</dbReference>
<dbReference type="PROSITE" id="PS50106">
    <property type="entry name" value="PDZ"/>
    <property type="match status" value="1"/>
</dbReference>
<feature type="region of interest" description="Disordered" evidence="3">
    <location>
        <begin position="939"/>
        <end position="984"/>
    </location>
</feature>
<keyword evidence="8" id="KW-1185">Reference proteome</keyword>
<feature type="region of interest" description="Disordered" evidence="3">
    <location>
        <begin position="450"/>
        <end position="504"/>
    </location>
</feature>
<evidence type="ECO:0000256" key="4">
    <source>
        <dbReference type="SAM" id="Phobius"/>
    </source>
</evidence>
<keyword evidence="4" id="KW-0472">Membrane</keyword>
<dbReference type="CDD" id="cd00136">
    <property type="entry name" value="PDZ_canonical"/>
    <property type="match status" value="1"/>
</dbReference>
<gene>
    <name evidence="7" type="ORF">CHS0354_008726</name>
</gene>
<organism evidence="7 8">
    <name type="scientific">Potamilus streckersoni</name>
    <dbReference type="NCBI Taxonomy" id="2493646"/>
    <lineage>
        <taxon>Eukaryota</taxon>
        <taxon>Metazoa</taxon>
        <taxon>Spiralia</taxon>
        <taxon>Lophotrochozoa</taxon>
        <taxon>Mollusca</taxon>
        <taxon>Bivalvia</taxon>
        <taxon>Autobranchia</taxon>
        <taxon>Heteroconchia</taxon>
        <taxon>Palaeoheterodonta</taxon>
        <taxon>Unionida</taxon>
        <taxon>Unionoidea</taxon>
        <taxon>Unionidae</taxon>
        <taxon>Ambleminae</taxon>
        <taxon>Lampsilini</taxon>
        <taxon>Potamilus</taxon>
    </lineage>
</organism>
<accession>A0AAE0SC29</accession>
<reference evidence="7" key="3">
    <citation type="submission" date="2023-05" db="EMBL/GenBank/DDBJ databases">
        <authorList>
            <person name="Smith C.H."/>
        </authorList>
    </citation>
    <scope>NUCLEOTIDE SEQUENCE</scope>
    <source>
        <strain evidence="7">CHS0354</strain>
        <tissue evidence="7">Mantle</tissue>
    </source>
</reference>
<comment type="subcellular location">
    <subcellularLocation>
        <location evidence="1">Nucleus</location>
    </subcellularLocation>
</comment>
<evidence type="ECO:0000256" key="5">
    <source>
        <dbReference type="SAM" id="SignalP"/>
    </source>
</evidence>
<dbReference type="EMBL" id="JAEAOA010000569">
    <property type="protein sequence ID" value="KAK3589077.1"/>
    <property type="molecule type" value="Genomic_DNA"/>
</dbReference>
<keyword evidence="2" id="KW-0539">Nucleus</keyword>
<feature type="transmembrane region" description="Helical" evidence="4">
    <location>
        <begin position="31"/>
        <end position="55"/>
    </location>
</feature>
<feature type="domain" description="PDZ" evidence="6">
    <location>
        <begin position="166"/>
        <end position="231"/>
    </location>
</feature>
<feature type="region of interest" description="Disordered" evidence="3">
    <location>
        <begin position="245"/>
        <end position="264"/>
    </location>
</feature>
<evidence type="ECO:0000256" key="2">
    <source>
        <dbReference type="ARBA" id="ARBA00023242"/>
    </source>
</evidence>
<evidence type="ECO:0000256" key="1">
    <source>
        <dbReference type="ARBA" id="ARBA00004123"/>
    </source>
</evidence>
<keyword evidence="4" id="KW-0812">Transmembrane</keyword>
<keyword evidence="5" id="KW-0732">Signal</keyword>